<dbReference type="AlphaFoldDB" id="A0A3B1A6B0"/>
<dbReference type="Pfam" id="PF13525">
    <property type="entry name" value="YfiO"/>
    <property type="match status" value="1"/>
</dbReference>
<name>A0A3B1A6B0_9ZZZZ</name>
<accession>A0A3B1A6B0</accession>
<keyword evidence="1" id="KW-0732">Signal</keyword>
<keyword evidence="2" id="KW-0472">Membrane</keyword>
<evidence type="ECO:0000259" key="6">
    <source>
        <dbReference type="Pfam" id="PF13525"/>
    </source>
</evidence>
<keyword evidence="4" id="KW-0998">Cell outer membrane</keyword>
<dbReference type="PROSITE" id="PS50005">
    <property type="entry name" value="TPR"/>
    <property type="match status" value="1"/>
</dbReference>
<proteinExistence type="inferred from homology"/>
<feature type="domain" description="Outer membrane lipoprotein BamD-like" evidence="6">
    <location>
        <begin position="34"/>
        <end position="238"/>
    </location>
</feature>
<dbReference type="NCBIfam" id="TIGR03302">
    <property type="entry name" value="OM_YfiO"/>
    <property type="match status" value="1"/>
</dbReference>
<dbReference type="InterPro" id="IPR017689">
    <property type="entry name" value="BamD"/>
</dbReference>
<evidence type="ECO:0000256" key="4">
    <source>
        <dbReference type="ARBA" id="ARBA00023237"/>
    </source>
</evidence>
<dbReference type="InterPro" id="IPR039565">
    <property type="entry name" value="BamD-like"/>
</dbReference>
<reference evidence="7" key="1">
    <citation type="submission" date="2018-06" db="EMBL/GenBank/DDBJ databases">
        <authorList>
            <person name="Zhirakovskaya E."/>
        </authorList>
    </citation>
    <scope>NUCLEOTIDE SEQUENCE</scope>
</reference>
<dbReference type="SMART" id="SM00028">
    <property type="entry name" value="TPR"/>
    <property type="match status" value="3"/>
</dbReference>
<keyword evidence="5" id="KW-0449">Lipoprotein</keyword>
<evidence type="ECO:0000256" key="2">
    <source>
        <dbReference type="ARBA" id="ARBA00023136"/>
    </source>
</evidence>
<keyword evidence="3" id="KW-0564">Palmitate</keyword>
<sequence length="251" mass="28797">MVRAIKLGLLSIVFGMLFSCASVDSDDPTEGLNAAEIYEFASEYLKEGNYEQAIAYYERLESRFPYGKYAERAQMEIAFAYYKDSEPESAIVAANRFIKLHPDHDNVDYMYYLRGLASYDLSESFLDSLFNVDPSQHDPKSARRAFEYFAQLIKKYPKSRYAKDAIERMTLIRNNLALYEVHVATYYMRRGAFLAAANRGKYVVENYQRTPALADALAIMAEAYEKLGMTDLAEDAKKVLKLNHPDHKSLK</sequence>
<dbReference type="HAMAP" id="MF_00922">
    <property type="entry name" value="OM_assembly_BamD"/>
    <property type="match status" value="1"/>
</dbReference>
<dbReference type="SUPFAM" id="SSF48452">
    <property type="entry name" value="TPR-like"/>
    <property type="match status" value="1"/>
</dbReference>
<evidence type="ECO:0000256" key="3">
    <source>
        <dbReference type="ARBA" id="ARBA00023139"/>
    </source>
</evidence>
<dbReference type="InterPro" id="IPR019734">
    <property type="entry name" value="TPR_rpt"/>
</dbReference>
<dbReference type="GO" id="GO:0051205">
    <property type="term" value="P:protein insertion into membrane"/>
    <property type="evidence" value="ECO:0007669"/>
    <property type="project" value="TreeGrafter"/>
</dbReference>
<organism evidence="7">
    <name type="scientific">hydrothermal vent metagenome</name>
    <dbReference type="NCBI Taxonomy" id="652676"/>
    <lineage>
        <taxon>unclassified sequences</taxon>
        <taxon>metagenomes</taxon>
        <taxon>ecological metagenomes</taxon>
    </lineage>
</organism>
<dbReference type="PANTHER" id="PTHR37423">
    <property type="entry name" value="SOLUBLE LYTIC MUREIN TRANSGLYCOSYLASE-RELATED"/>
    <property type="match status" value="1"/>
</dbReference>
<dbReference type="PANTHER" id="PTHR37423:SF1">
    <property type="entry name" value="OUTER MEMBRANE PROTEIN ASSEMBLY FACTOR BAMD"/>
    <property type="match status" value="1"/>
</dbReference>
<evidence type="ECO:0000256" key="1">
    <source>
        <dbReference type="ARBA" id="ARBA00022729"/>
    </source>
</evidence>
<protein>
    <submittedName>
        <fullName evidence="7">Outer membrane beta-barrel assembly protein BamD</fullName>
    </submittedName>
</protein>
<dbReference type="Gene3D" id="1.25.40.10">
    <property type="entry name" value="Tetratricopeptide repeat domain"/>
    <property type="match status" value="1"/>
</dbReference>
<dbReference type="PROSITE" id="PS51257">
    <property type="entry name" value="PROKAR_LIPOPROTEIN"/>
    <property type="match status" value="1"/>
</dbReference>
<evidence type="ECO:0000313" key="7">
    <source>
        <dbReference type="EMBL" id="VAW95282.1"/>
    </source>
</evidence>
<dbReference type="GO" id="GO:1990063">
    <property type="term" value="C:Bam protein complex"/>
    <property type="evidence" value="ECO:0007669"/>
    <property type="project" value="TreeGrafter"/>
</dbReference>
<dbReference type="CDD" id="cd15830">
    <property type="entry name" value="BamD"/>
    <property type="match status" value="1"/>
</dbReference>
<dbReference type="EMBL" id="UOFR01000032">
    <property type="protein sequence ID" value="VAW95282.1"/>
    <property type="molecule type" value="Genomic_DNA"/>
</dbReference>
<dbReference type="InterPro" id="IPR011990">
    <property type="entry name" value="TPR-like_helical_dom_sf"/>
</dbReference>
<gene>
    <name evidence="7" type="ORF">MNBD_GAMMA21-1436</name>
</gene>
<evidence type="ECO:0000256" key="5">
    <source>
        <dbReference type="ARBA" id="ARBA00023288"/>
    </source>
</evidence>